<feature type="region of interest" description="Disordered" evidence="1">
    <location>
        <begin position="104"/>
        <end position="125"/>
    </location>
</feature>
<evidence type="ECO:0000256" key="1">
    <source>
        <dbReference type="SAM" id="MobiDB-lite"/>
    </source>
</evidence>
<comment type="caution">
    <text evidence="3">The sequence shown here is derived from an EMBL/GenBank/DDBJ whole genome shotgun (WGS) entry which is preliminary data.</text>
</comment>
<dbReference type="EMBL" id="VSRR010012119">
    <property type="protein sequence ID" value="MPC54115.1"/>
    <property type="molecule type" value="Genomic_DNA"/>
</dbReference>
<sequence>MQEYLKRKRQRDGKIDDDTNIKPSEVLIRQADHTGPDGYSYVSVQSDASLMREIAQESNEGLLSPITLDFDQDSFSSELCHCYPPEEKGVSTYTLRHTPLQSIGKDGSPTFTSQPSKRQVNNEPMSQATVTARFQKLKRLHRCGWSLIVVGVVIIFIAVLVYFILE</sequence>
<proteinExistence type="predicted"/>
<feature type="transmembrane region" description="Helical" evidence="2">
    <location>
        <begin position="143"/>
        <end position="165"/>
    </location>
</feature>
<evidence type="ECO:0000313" key="3">
    <source>
        <dbReference type="EMBL" id="MPC54115.1"/>
    </source>
</evidence>
<keyword evidence="2" id="KW-1133">Transmembrane helix</keyword>
<evidence type="ECO:0000313" key="4">
    <source>
        <dbReference type="Proteomes" id="UP000324222"/>
    </source>
</evidence>
<dbReference type="OrthoDB" id="6382683at2759"/>
<name>A0A5B7G9F1_PORTR</name>
<feature type="compositionally biased region" description="Polar residues" evidence="1">
    <location>
        <begin position="109"/>
        <end position="125"/>
    </location>
</feature>
<keyword evidence="2" id="KW-0812">Transmembrane</keyword>
<protein>
    <submittedName>
        <fullName evidence="3">Uncharacterized protein</fullName>
    </submittedName>
</protein>
<keyword evidence="4" id="KW-1185">Reference proteome</keyword>
<evidence type="ECO:0000256" key="2">
    <source>
        <dbReference type="SAM" id="Phobius"/>
    </source>
</evidence>
<dbReference type="AlphaFoldDB" id="A0A5B7G9F1"/>
<keyword evidence="2" id="KW-0472">Membrane</keyword>
<accession>A0A5B7G9F1</accession>
<organism evidence="3 4">
    <name type="scientific">Portunus trituberculatus</name>
    <name type="common">Swimming crab</name>
    <name type="synonym">Neptunus trituberculatus</name>
    <dbReference type="NCBI Taxonomy" id="210409"/>
    <lineage>
        <taxon>Eukaryota</taxon>
        <taxon>Metazoa</taxon>
        <taxon>Ecdysozoa</taxon>
        <taxon>Arthropoda</taxon>
        <taxon>Crustacea</taxon>
        <taxon>Multicrustacea</taxon>
        <taxon>Malacostraca</taxon>
        <taxon>Eumalacostraca</taxon>
        <taxon>Eucarida</taxon>
        <taxon>Decapoda</taxon>
        <taxon>Pleocyemata</taxon>
        <taxon>Brachyura</taxon>
        <taxon>Eubrachyura</taxon>
        <taxon>Portunoidea</taxon>
        <taxon>Portunidae</taxon>
        <taxon>Portuninae</taxon>
        <taxon>Portunus</taxon>
    </lineage>
</organism>
<reference evidence="3 4" key="1">
    <citation type="submission" date="2019-05" db="EMBL/GenBank/DDBJ databases">
        <title>Another draft genome of Portunus trituberculatus and its Hox gene families provides insights of decapod evolution.</title>
        <authorList>
            <person name="Jeong J.-H."/>
            <person name="Song I."/>
            <person name="Kim S."/>
            <person name="Choi T."/>
            <person name="Kim D."/>
            <person name="Ryu S."/>
            <person name="Kim W."/>
        </authorList>
    </citation>
    <scope>NUCLEOTIDE SEQUENCE [LARGE SCALE GENOMIC DNA]</scope>
    <source>
        <tissue evidence="3">Muscle</tissue>
    </source>
</reference>
<gene>
    <name evidence="3" type="ORF">E2C01_048022</name>
</gene>
<dbReference type="Proteomes" id="UP000324222">
    <property type="component" value="Unassembled WGS sequence"/>
</dbReference>